<evidence type="ECO:0000259" key="1">
    <source>
        <dbReference type="Pfam" id="PF03435"/>
    </source>
</evidence>
<dbReference type="InterPro" id="IPR005097">
    <property type="entry name" value="Sacchrp_dh_NADP-bd"/>
</dbReference>
<dbReference type="Gene3D" id="3.40.50.720">
    <property type="entry name" value="NAD(P)-binding Rossmann-like Domain"/>
    <property type="match status" value="1"/>
</dbReference>
<feature type="domain" description="Saccharopine dehydrogenase NADP binding" evidence="1">
    <location>
        <begin position="5"/>
        <end position="124"/>
    </location>
</feature>
<dbReference type="Pfam" id="PF03435">
    <property type="entry name" value="Sacchrp_dh_NADP"/>
    <property type="match status" value="1"/>
</dbReference>
<dbReference type="PANTHER" id="PTHR43781">
    <property type="entry name" value="SACCHAROPINE DEHYDROGENASE"/>
    <property type="match status" value="1"/>
</dbReference>
<evidence type="ECO:0000313" key="3">
    <source>
        <dbReference type="EMBL" id="MCU4975159.1"/>
    </source>
</evidence>
<organism evidence="2 5">
    <name type="scientific">Natronoglomus mannanivorans</name>
    <dbReference type="NCBI Taxonomy" id="2979990"/>
    <lineage>
        <taxon>Archaea</taxon>
        <taxon>Methanobacteriati</taxon>
        <taxon>Methanobacteriota</taxon>
        <taxon>Stenosarchaea group</taxon>
        <taxon>Halobacteria</taxon>
        <taxon>Halobacteriales</taxon>
        <taxon>Natrialbaceae</taxon>
        <taxon>Natronoglomus</taxon>
    </lineage>
</organism>
<dbReference type="EMBL" id="JAOPKA010000005">
    <property type="protein sequence ID" value="MCU4741898.1"/>
    <property type="molecule type" value="Genomic_DNA"/>
</dbReference>
<dbReference type="RefSeq" id="WP_338003725.1">
    <property type="nucleotide sequence ID" value="NZ_JAOPKA010000005.1"/>
</dbReference>
<dbReference type="EMBL" id="JAOPKB010000016">
    <property type="protein sequence ID" value="MCU4975159.1"/>
    <property type="molecule type" value="Genomic_DNA"/>
</dbReference>
<accession>A0AAP2YZW1</accession>
<reference evidence="2 4" key="1">
    <citation type="submission" date="2022-09" db="EMBL/GenBank/DDBJ databases">
        <title>Enrichment on poylsaccharides allowed isolation of novel metabolic and taxonomic groups of Haloarchaea.</title>
        <authorList>
            <person name="Sorokin D.Y."/>
            <person name="Elcheninov A.G."/>
            <person name="Khizhniak T.V."/>
            <person name="Kolganova T.V."/>
            <person name="Kublanov I.V."/>
        </authorList>
    </citation>
    <scope>NUCLEOTIDE SEQUENCE</scope>
    <source>
        <strain evidence="3 4">AArc-m2/3/4</strain>
        <strain evidence="2">AArc-xg1-1</strain>
    </source>
</reference>
<keyword evidence="4" id="KW-1185">Reference proteome</keyword>
<protein>
    <submittedName>
        <fullName evidence="2">Saccharopine dehydrogenase NADP-binding domain-containing protein</fullName>
    </submittedName>
</protein>
<dbReference type="InterPro" id="IPR036291">
    <property type="entry name" value="NAD(P)-bd_dom_sf"/>
</dbReference>
<gene>
    <name evidence="3" type="ORF">OB955_20885</name>
    <name evidence="2" type="ORF">OB960_10865</name>
</gene>
<dbReference type="PANTHER" id="PTHR43781:SF1">
    <property type="entry name" value="SACCHAROPINE DEHYDROGENASE"/>
    <property type="match status" value="1"/>
</dbReference>
<dbReference type="SUPFAM" id="SSF51735">
    <property type="entry name" value="NAD(P)-binding Rossmann-fold domains"/>
    <property type="match status" value="1"/>
</dbReference>
<dbReference type="Proteomes" id="UP001321018">
    <property type="component" value="Unassembled WGS sequence"/>
</dbReference>
<sequence>MDSLLIYGSYGYTGRLIAREAVSRGGSPVVAGRNHEHVLEQADELGVESRTFDLGEPKSTIERRIEAFDAVLNCAGPFGETCGPLVEACLETGTDYLDITGEFQVFDRLVDDDQRAREAGVTVLPGVGFDVVPTDCLSAFLHARLPSATDLTLGLAGTGSLSRGTARTMVRNLGTGGIVRRNGRLYRVPAAYDTREIDFGRGPTTATTVPWGDVVTAHHSTGIENIAVYAAVPSIAVRAMRAMNALKPIVGSRPVTSTLERLVTAGIDGPDEDERESDEAVVWGEVTDADGRTATARLRTPNPYTLTADTAVSAAQRVLENEAPEGYQTPSTAFGPDFVLDCEGVERELVSAPGLDLEAE</sequence>
<dbReference type="Proteomes" id="UP001320972">
    <property type="component" value="Unassembled WGS sequence"/>
</dbReference>
<evidence type="ECO:0000313" key="5">
    <source>
        <dbReference type="Proteomes" id="UP001321018"/>
    </source>
</evidence>
<proteinExistence type="predicted"/>
<evidence type="ECO:0000313" key="4">
    <source>
        <dbReference type="Proteomes" id="UP001320972"/>
    </source>
</evidence>
<dbReference type="AlphaFoldDB" id="A0AAP2YZW1"/>
<name>A0AAP2YZW1_9EURY</name>
<comment type="caution">
    <text evidence="2">The sequence shown here is derived from an EMBL/GenBank/DDBJ whole genome shotgun (WGS) entry which is preliminary data.</text>
</comment>
<evidence type="ECO:0000313" key="2">
    <source>
        <dbReference type="EMBL" id="MCU4741898.1"/>
    </source>
</evidence>